<feature type="region of interest" description="Disordered" evidence="3">
    <location>
        <begin position="286"/>
        <end position="317"/>
    </location>
</feature>
<evidence type="ECO:0000256" key="2">
    <source>
        <dbReference type="ARBA" id="ARBA00023008"/>
    </source>
</evidence>
<gene>
    <name evidence="6" type="ORF">OJ962_03500</name>
</gene>
<accession>A0ABT4RDD4</accession>
<feature type="domain" description="Blue (type 1) copper" evidence="5">
    <location>
        <begin position="341"/>
        <end position="427"/>
    </location>
</feature>
<feature type="signal peptide" evidence="4">
    <location>
        <begin position="1"/>
        <end position="22"/>
    </location>
</feature>
<evidence type="ECO:0000259" key="5">
    <source>
        <dbReference type="Pfam" id="PF00127"/>
    </source>
</evidence>
<sequence length="583" mass="61234">MKRSLPWILCALIALIAAPAFALGTAADPVQTADMVVSDSGFRDSGSTDPEDRTVDILAGGRVNFSYPAGTGEYNVVWDRGSLVPDTCEQTAGPNWGHGTTLPWWTQGPGWAGHCTFSKPGTYTFHSGVDPNGFKGTVVVHGDATPTPTVTVTPTVTAAPTTGKISARDTASPARNWFQDASSSNTNDNSVTIQAGGKVTFDYPTGTNVHNVDFREALKPTSCIKTKSSPQIPVPDADQVSPMPDFAQTPGWEGECTFTTPGTYSFVCGSHPVEMTGTVVVVPATGEPTPTPTATATQTPTQTPTATPTTEPTRPGIVARDTAEPFKNWFQDAASSDPADNSVTVAPGSTVDFSFPVGAGTNVHNVVFAQAPTSCVQKTGLVVGPAPPLPQFAQPAGWSGECKFDTPGTYTFICSTHPAEMTGSVVVSSGEEPTPTPTATPEPPRDTVPAKVPKPWAAIDKPKHAQMTVARFLEGKLTITARCVSAGTGELTMNVGNQLAAKRLRVKVRQQSTFEISAAAATCNQFGRFTVRLKPNAQARKALKNYTKSLPVTLTLTLAGPIGTTTTTRTITLKGTKVKKGRV</sequence>
<organism evidence="6 7">
    <name type="scientific">Solirubrobacter deserti</name>
    <dbReference type="NCBI Taxonomy" id="2282478"/>
    <lineage>
        <taxon>Bacteria</taxon>
        <taxon>Bacillati</taxon>
        <taxon>Actinomycetota</taxon>
        <taxon>Thermoleophilia</taxon>
        <taxon>Solirubrobacterales</taxon>
        <taxon>Solirubrobacteraceae</taxon>
        <taxon>Solirubrobacter</taxon>
    </lineage>
</organism>
<dbReference type="InterPro" id="IPR000923">
    <property type="entry name" value="BlueCu_1"/>
</dbReference>
<dbReference type="Proteomes" id="UP001147700">
    <property type="component" value="Unassembled WGS sequence"/>
</dbReference>
<evidence type="ECO:0000256" key="1">
    <source>
        <dbReference type="ARBA" id="ARBA00022723"/>
    </source>
</evidence>
<keyword evidence="2" id="KW-0186">Copper</keyword>
<proteinExistence type="predicted"/>
<protein>
    <submittedName>
        <fullName evidence="6">Plastocyanin/azurin family copper-binding protein</fullName>
    </submittedName>
</protein>
<evidence type="ECO:0000313" key="7">
    <source>
        <dbReference type="Proteomes" id="UP001147700"/>
    </source>
</evidence>
<dbReference type="Gene3D" id="2.60.40.420">
    <property type="entry name" value="Cupredoxins - blue copper proteins"/>
    <property type="match status" value="3"/>
</dbReference>
<dbReference type="EMBL" id="JAPCID010000005">
    <property type="protein sequence ID" value="MDA0136549.1"/>
    <property type="molecule type" value="Genomic_DNA"/>
</dbReference>
<name>A0ABT4RDD4_9ACTN</name>
<keyword evidence="1" id="KW-0479">Metal-binding</keyword>
<evidence type="ECO:0000313" key="6">
    <source>
        <dbReference type="EMBL" id="MDA0136549.1"/>
    </source>
</evidence>
<feature type="chain" id="PRO_5045485742" evidence="4">
    <location>
        <begin position="23"/>
        <end position="583"/>
    </location>
</feature>
<dbReference type="SUPFAM" id="SSF49503">
    <property type="entry name" value="Cupredoxins"/>
    <property type="match status" value="3"/>
</dbReference>
<dbReference type="InterPro" id="IPR008972">
    <property type="entry name" value="Cupredoxin"/>
</dbReference>
<keyword evidence="4" id="KW-0732">Signal</keyword>
<dbReference type="RefSeq" id="WP_202952154.1">
    <property type="nucleotide sequence ID" value="NZ_JAPCID010000005.1"/>
</dbReference>
<feature type="region of interest" description="Disordered" evidence="3">
    <location>
        <begin position="426"/>
        <end position="450"/>
    </location>
</feature>
<dbReference type="Pfam" id="PF00127">
    <property type="entry name" value="Copper-bind"/>
    <property type="match status" value="2"/>
</dbReference>
<comment type="caution">
    <text evidence="6">The sequence shown here is derived from an EMBL/GenBank/DDBJ whole genome shotgun (WGS) entry which is preliminary data.</text>
</comment>
<feature type="compositionally biased region" description="Low complexity" evidence="3">
    <location>
        <begin position="286"/>
        <end position="313"/>
    </location>
</feature>
<evidence type="ECO:0000256" key="3">
    <source>
        <dbReference type="SAM" id="MobiDB-lite"/>
    </source>
</evidence>
<evidence type="ECO:0000256" key="4">
    <source>
        <dbReference type="SAM" id="SignalP"/>
    </source>
</evidence>
<keyword evidence="7" id="KW-1185">Reference proteome</keyword>
<feature type="domain" description="Blue (type 1) copper" evidence="5">
    <location>
        <begin position="188"/>
        <end position="281"/>
    </location>
</feature>
<reference evidence="6" key="1">
    <citation type="submission" date="2022-10" db="EMBL/GenBank/DDBJ databases">
        <title>The WGS of Solirubrobacter sp. CPCC 204708.</title>
        <authorList>
            <person name="Jiang Z."/>
        </authorList>
    </citation>
    <scope>NUCLEOTIDE SEQUENCE</scope>
    <source>
        <strain evidence="6">CPCC 204708</strain>
    </source>
</reference>